<dbReference type="AlphaFoldDB" id="A0A178MQ64"/>
<keyword evidence="5" id="KW-1185">Reference proteome</keyword>
<dbReference type="InterPro" id="IPR036388">
    <property type="entry name" value="WH-like_DNA-bd_sf"/>
</dbReference>
<dbReference type="Pfam" id="PF16221">
    <property type="entry name" value="HTH_47"/>
    <property type="match status" value="1"/>
</dbReference>
<dbReference type="STRING" id="1285242.A6A04_01845"/>
<dbReference type="Gene3D" id="3.50.30.90">
    <property type="match status" value="1"/>
</dbReference>
<dbReference type="PIRSF" id="PIRSF015244">
    <property type="entry name" value="UCP015244"/>
    <property type="match status" value="1"/>
</dbReference>
<dbReference type="InterPro" id="IPR032622">
    <property type="entry name" value="UCP01524_HTH"/>
</dbReference>
<dbReference type="InterPro" id="IPR012353">
    <property type="entry name" value="UCP015244"/>
</dbReference>
<dbReference type="Gene3D" id="1.10.10.10">
    <property type="entry name" value="Winged helix-like DNA-binding domain superfamily/Winged helix DNA-binding domain"/>
    <property type="match status" value="1"/>
</dbReference>
<dbReference type="Gene3D" id="3.40.630.10">
    <property type="entry name" value="Zn peptidases"/>
    <property type="match status" value="1"/>
</dbReference>
<comment type="caution">
    <text evidence="4">The sequence shown here is derived from an EMBL/GenBank/DDBJ whole genome shotgun (WGS) entry which is preliminary data.</text>
</comment>
<evidence type="ECO:0000313" key="4">
    <source>
        <dbReference type="EMBL" id="OAN50177.1"/>
    </source>
</evidence>
<dbReference type="Proteomes" id="UP000078428">
    <property type="component" value="Unassembled WGS sequence"/>
</dbReference>
<sequence length="457" mass="51214">MDRAGFLRLEASMTGLPSPDEVEGWLRRLWPIMRSITGAGQRLTHDMLAELVPFDHWDIPSGTRILDWEVPREWVFRRATLEDPAGRRILDAAEHTLHLVNYSQPFQGSLDLAELQPHLHSLPDRPWAIPYVTSYYAPHWGFCLSDEMRAGLAEGRYGVTIDTEMIDGVMRVSDCVLPPSPGEEDGGEVLFSSYSCHPSMANNELSGPLVLAFLYRALAALPRRRMTYRFVLGPENVGSIAYLSRHGEHLRQRLRAGYVLTNIGDRQPLSLKKSQRGDTLAERAAIQAFTDRDIPHRLLDFDPRGADERNYCSPGYNFPVCALMRSYFQQNPAYHTSDDNLDFVTAESIIAAVEACVDICRVIEANRIWRNTAPFGEPFFSRHDLAPTLSTPGVSADRQLLARRWLLNQCDGSRDILAIAQRCHMPVALLAEQAAILAQAGLLAPGSDHAVSHHLRG</sequence>
<dbReference type="Pfam" id="PF16254">
    <property type="entry name" value="DUF4910"/>
    <property type="match status" value="1"/>
</dbReference>
<dbReference type="SUPFAM" id="SSF53187">
    <property type="entry name" value="Zn-dependent exopeptidases"/>
    <property type="match status" value="1"/>
</dbReference>
<evidence type="ECO:0000259" key="3">
    <source>
        <dbReference type="Pfam" id="PF16254"/>
    </source>
</evidence>
<protein>
    <recommendedName>
        <fullName evidence="6">Aminopeptidase</fullName>
    </recommendedName>
</protein>
<dbReference type="InterPro" id="IPR032589">
    <property type="entry name" value="DUF4910"/>
</dbReference>
<proteinExistence type="predicted"/>
<evidence type="ECO:0000259" key="2">
    <source>
        <dbReference type="Pfam" id="PF16221"/>
    </source>
</evidence>
<dbReference type="InterPro" id="IPR032610">
    <property type="entry name" value="DUF2172"/>
</dbReference>
<feature type="domain" description="DUF2172" evidence="1">
    <location>
        <begin position="73"/>
        <end position="164"/>
    </location>
</feature>
<evidence type="ECO:0000313" key="5">
    <source>
        <dbReference type="Proteomes" id="UP000078428"/>
    </source>
</evidence>
<feature type="domain" description="UCP01524 winged helix-turn-helix" evidence="2">
    <location>
        <begin position="367"/>
        <end position="444"/>
    </location>
</feature>
<evidence type="ECO:0008006" key="6">
    <source>
        <dbReference type="Google" id="ProtNLM"/>
    </source>
</evidence>
<accession>A0A178MQ64</accession>
<dbReference type="Pfam" id="PF09940">
    <property type="entry name" value="DUF2172"/>
    <property type="match status" value="1"/>
</dbReference>
<feature type="domain" description="DUF4910" evidence="3">
    <location>
        <begin position="25"/>
        <end position="366"/>
    </location>
</feature>
<name>A0A178MQ64_9PROT</name>
<dbReference type="EMBL" id="LWQT01000055">
    <property type="protein sequence ID" value="OAN50177.1"/>
    <property type="molecule type" value="Genomic_DNA"/>
</dbReference>
<gene>
    <name evidence="4" type="ORF">A6A04_01845</name>
</gene>
<organism evidence="4 5">
    <name type="scientific">Paramagnetospirillum marisnigri</name>
    <dbReference type="NCBI Taxonomy" id="1285242"/>
    <lineage>
        <taxon>Bacteria</taxon>
        <taxon>Pseudomonadati</taxon>
        <taxon>Pseudomonadota</taxon>
        <taxon>Alphaproteobacteria</taxon>
        <taxon>Rhodospirillales</taxon>
        <taxon>Magnetospirillaceae</taxon>
        <taxon>Paramagnetospirillum</taxon>
    </lineage>
</organism>
<reference evidence="4 5" key="1">
    <citation type="submission" date="2016-04" db="EMBL/GenBank/DDBJ databases">
        <title>Draft genome sequence of freshwater magnetotactic bacteria Magnetospirillum marisnigri SP-1 and Magnetospirillum moscoviense BB-1.</title>
        <authorList>
            <person name="Koziaeva V."/>
            <person name="Dziuba M.V."/>
            <person name="Ivanov T.M."/>
            <person name="Kuznetsov B."/>
            <person name="Grouzdev D.S."/>
        </authorList>
    </citation>
    <scope>NUCLEOTIDE SEQUENCE [LARGE SCALE GENOMIC DNA]</scope>
    <source>
        <strain evidence="4 5">SP-1</strain>
    </source>
</reference>
<evidence type="ECO:0000259" key="1">
    <source>
        <dbReference type="Pfam" id="PF09940"/>
    </source>
</evidence>